<organism evidence="1 2">
    <name type="scientific">Legionella waltersii</name>
    <dbReference type="NCBI Taxonomy" id="66969"/>
    <lineage>
        <taxon>Bacteria</taxon>
        <taxon>Pseudomonadati</taxon>
        <taxon>Pseudomonadota</taxon>
        <taxon>Gammaproteobacteria</taxon>
        <taxon>Legionellales</taxon>
        <taxon>Legionellaceae</taxon>
        <taxon>Legionella</taxon>
    </lineage>
</organism>
<comment type="caution">
    <text evidence="1">The sequence shown here is derived from an EMBL/GenBank/DDBJ whole genome shotgun (WGS) entry which is preliminary data.</text>
</comment>
<evidence type="ECO:0000313" key="1">
    <source>
        <dbReference type="EMBL" id="KTD78879.1"/>
    </source>
</evidence>
<dbReference type="Proteomes" id="UP000054729">
    <property type="component" value="Unassembled WGS sequence"/>
</dbReference>
<sequence length="119" mass="13272">MMISLISCVTYAELIEVFTTSAYSVALNGLQAEVCALDALNEMTLELNRNASEIRAVQRVDTVQNGRLTAFYRCQMRARLYALSSLPAIVIDKRYVTYGVRAADKALIASRHYKGAHHD</sequence>
<dbReference type="STRING" id="66969.Lwal_1649"/>
<dbReference type="AlphaFoldDB" id="A0A0W1ABZ5"/>
<dbReference type="PATRIC" id="fig|66969.6.peg.1801"/>
<evidence type="ECO:0008006" key="3">
    <source>
        <dbReference type="Google" id="ProtNLM"/>
    </source>
</evidence>
<protein>
    <recommendedName>
        <fullName evidence="3">Integrating conjugative element protein, PFL_4709 family</fullName>
    </recommendedName>
</protein>
<name>A0A0W1ABZ5_9GAMM</name>
<reference evidence="1 2" key="1">
    <citation type="submission" date="2015-11" db="EMBL/GenBank/DDBJ databases">
        <title>Genomic analysis of 38 Legionella species identifies large and diverse effector repertoires.</title>
        <authorList>
            <person name="Burstein D."/>
            <person name="Amaro F."/>
            <person name="Zusman T."/>
            <person name="Lifshitz Z."/>
            <person name="Cohen O."/>
            <person name="Gilbert J.A."/>
            <person name="Pupko T."/>
            <person name="Shuman H.A."/>
            <person name="Segal G."/>
        </authorList>
    </citation>
    <scope>NUCLEOTIDE SEQUENCE [LARGE SCALE GENOMIC DNA]</scope>
    <source>
        <strain evidence="1 2">ATCC 51914</strain>
    </source>
</reference>
<evidence type="ECO:0000313" key="2">
    <source>
        <dbReference type="Proteomes" id="UP000054729"/>
    </source>
</evidence>
<accession>A0A0W1ABZ5</accession>
<keyword evidence="2" id="KW-1185">Reference proteome</keyword>
<proteinExistence type="predicted"/>
<dbReference type="RefSeq" id="WP_058480336.1">
    <property type="nucleotide sequence ID" value="NZ_CAAAIQ010000026.1"/>
</dbReference>
<gene>
    <name evidence="1" type="ORF">Lwal_1649</name>
</gene>
<dbReference type="InterPro" id="IPR011090">
    <property type="entry name" value="Integr_conj_element_PFL4709"/>
</dbReference>
<dbReference type="Pfam" id="PF07511">
    <property type="entry name" value="DUF1525"/>
    <property type="match status" value="1"/>
</dbReference>
<dbReference type="EMBL" id="LNZB01000038">
    <property type="protein sequence ID" value="KTD78879.1"/>
    <property type="molecule type" value="Genomic_DNA"/>
</dbReference>